<keyword evidence="1" id="KW-0732">Signal</keyword>
<evidence type="ECO:0008006" key="4">
    <source>
        <dbReference type="Google" id="ProtNLM"/>
    </source>
</evidence>
<name>A0ABP9CTF8_9FLAO</name>
<dbReference type="Proteomes" id="UP001501433">
    <property type="component" value="Unassembled WGS sequence"/>
</dbReference>
<evidence type="ECO:0000256" key="1">
    <source>
        <dbReference type="SAM" id="SignalP"/>
    </source>
</evidence>
<reference evidence="3" key="1">
    <citation type="journal article" date="2019" name="Int. J. Syst. Evol. Microbiol.">
        <title>The Global Catalogue of Microorganisms (GCM) 10K type strain sequencing project: providing services to taxonomists for standard genome sequencing and annotation.</title>
        <authorList>
            <consortium name="The Broad Institute Genomics Platform"/>
            <consortium name="The Broad Institute Genome Sequencing Center for Infectious Disease"/>
            <person name="Wu L."/>
            <person name="Ma J."/>
        </authorList>
    </citation>
    <scope>NUCLEOTIDE SEQUENCE [LARGE SCALE GENOMIC DNA]</scope>
    <source>
        <strain evidence="3">JCM 18325</strain>
    </source>
</reference>
<feature type="chain" id="PRO_5046301521" description="Glycoside hydrolase family 42 N-terminal domain-containing protein" evidence="1">
    <location>
        <begin position="19"/>
        <end position="412"/>
    </location>
</feature>
<accession>A0ABP9CTF8</accession>
<evidence type="ECO:0000313" key="3">
    <source>
        <dbReference type="Proteomes" id="UP001501433"/>
    </source>
</evidence>
<keyword evidence="3" id="KW-1185">Reference proteome</keyword>
<organism evidence="2 3">
    <name type="scientific">Litoribaculum gwangyangense</name>
    <dbReference type="NCBI Taxonomy" id="1130722"/>
    <lineage>
        <taxon>Bacteria</taxon>
        <taxon>Pseudomonadati</taxon>
        <taxon>Bacteroidota</taxon>
        <taxon>Flavobacteriia</taxon>
        <taxon>Flavobacteriales</taxon>
        <taxon>Flavobacteriaceae</taxon>
        <taxon>Litoribaculum</taxon>
    </lineage>
</organism>
<gene>
    <name evidence="2" type="ORF">GCM10023330_28620</name>
</gene>
<dbReference type="Gene3D" id="3.20.20.80">
    <property type="entry name" value="Glycosidases"/>
    <property type="match status" value="1"/>
</dbReference>
<dbReference type="EMBL" id="BAABJW010000005">
    <property type="protein sequence ID" value="GAA4818064.1"/>
    <property type="molecule type" value="Genomic_DNA"/>
</dbReference>
<evidence type="ECO:0000313" key="2">
    <source>
        <dbReference type="EMBL" id="GAA4818064.1"/>
    </source>
</evidence>
<feature type="signal peptide" evidence="1">
    <location>
        <begin position="1"/>
        <end position="18"/>
    </location>
</feature>
<dbReference type="InterPro" id="IPR017853">
    <property type="entry name" value="GH"/>
</dbReference>
<sequence length="412" mass="48473">MNRSIIFLLLFSICTAISGQNSQYDAPFQLENYNFVLGINSFPTKYQFTKDSKLIEQAKQTRALGSNIFKTTISEKTLKNYGLKPSDAYEIMDVIDLIPDYDKVFDMDFKYYFFWVHTTTGIKWKKGISKKQEKTLYNEMFDFTSYLLKKHNNSGKTFFIGNWEGDWLLHGEGGRNKTPSKEDVENMTKWFQIRQRAIADAKAKTKSKNVSLYYYIEVNLAVKGMEGKTCIAQDILPNVDVDFVSYSSYESSKKKDYEANRESMTKVLNYIEGQLKPKEGLPFKRRVFIGEYGGHAFEDRPETNLKQFDNAKDIMQISLEEDLPFTLYWQLYNNEYTEDGKSKNMSLINEKGEKRPMYYLHQNYYKQVNEYLKNYRVEHKEYPGYEDFKKEALNILEGVYKEIRTELLTSLN</sequence>
<proteinExistence type="predicted"/>
<dbReference type="SUPFAM" id="SSF51445">
    <property type="entry name" value="(Trans)glycosidases"/>
    <property type="match status" value="1"/>
</dbReference>
<comment type="caution">
    <text evidence="2">The sequence shown here is derived from an EMBL/GenBank/DDBJ whole genome shotgun (WGS) entry which is preliminary data.</text>
</comment>
<protein>
    <recommendedName>
        <fullName evidence="4">Glycoside hydrolase family 42 N-terminal domain-containing protein</fullName>
    </recommendedName>
</protein>
<dbReference type="RefSeq" id="WP_345278020.1">
    <property type="nucleotide sequence ID" value="NZ_BAABJW010000005.1"/>
</dbReference>